<feature type="domain" description="DUF1588" evidence="5">
    <location>
        <begin position="632"/>
        <end position="728"/>
    </location>
</feature>
<feature type="domain" description="DUF1592" evidence="6">
    <location>
        <begin position="486"/>
        <end position="613"/>
    </location>
</feature>
<dbReference type="Pfam" id="PF07637">
    <property type="entry name" value="PSD5"/>
    <property type="match status" value="1"/>
</dbReference>
<sequence precursor="true">MDLLRIRIAFSCLSAALFAFVVISFAPCSVAESAEPAVAVPPTIRAFLNDNCLDCHDGKDGEGGFDLGEFEAGLTLRNMDRWVRVFDRVHDGEMPPADYGEVDTQAQAVFEQQTERWLRANQQAHINHVGRVQGRRLTNLQLERSLHQVLGIDIPLAARLPDEPRTDGFSTVADGQVISHFQLEQHLQIVDKSLDEAFSRALGEEEDVRRDLSVKDIVRENPKRRCREPELLNDAAVVWMGGVIFYGRTPATKARSDGWYRFKIRASALNQPKDHGVWCSVRSGLCVSSAPLLASVGSFEVTNEPQEWTFEGWLPKGHMLEIRPADRTLKSASFGGGQIGTGEGEPQNVAGLAIHSILMERIHYGPDDKGIANLLWGDLKLRRTAKSQDSKKSKDAKNRKSSGDSKASEVELVAKDPVASVEELVHRFATRAFRRDVTSGEIKHYIDAAKADLAAGEPLLSTLRRSYRALLCSPHFLYFHEPPGRLAGHDLANRLSYFLTASPPDDRLRNLAAEGRLADNKILRSEVDRLLSDGADERFMRDFAAQWLDLALIDDTQPDRRLFREFDRVVKEAMVEETVQFLTEMLRADEPAAYLVKAPKTYLNSRLARYYDVEGVSGDEIRAVSLDPASPRGGLITQGALLKVSANGTTTSPVIRGVWISERILGQPIPPPPQSVAAIEPDIRGAKSIRDMLNKHLADSSCASCHVKIDPPGFALENFDPAGQWRKHYGQLGNAKKKGPEIDPSYHWTSGEGFDDLSGFQDHVLANPDRLATNLVHHWIAYATGAPIEFADRPEVRKIVKDCADSDYGMRTLFYRTITSDLFLNK</sequence>
<dbReference type="InterPro" id="IPR013042">
    <property type="entry name" value="DUF1592"/>
</dbReference>
<evidence type="ECO:0000259" key="3">
    <source>
        <dbReference type="Pfam" id="PF07624"/>
    </source>
</evidence>
<keyword evidence="10" id="KW-1185">Reference proteome</keyword>
<dbReference type="OrthoDB" id="175242at2"/>
<evidence type="ECO:0000259" key="7">
    <source>
        <dbReference type="Pfam" id="PF07635"/>
    </source>
</evidence>
<proteinExistence type="predicted"/>
<feature type="domain" description="Cytochrome C Planctomycete-type" evidence="7">
    <location>
        <begin position="52"/>
        <end position="98"/>
    </location>
</feature>
<accession>A0A517MCX6</accession>
<dbReference type="KEGG" id="rml:FF011L_14880"/>
<evidence type="ECO:0000313" key="9">
    <source>
        <dbReference type="EMBL" id="QDS92739.1"/>
    </source>
</evidence>
<feature type="domain" description="DUF1587" evidence="4">
    <location>
        <begin position="135"/>
        <end position="198"/>
    </location>
</feature>
<evidence type="ECO:0000313" key="10">
    <source>
        <dbReference type="Proteomes" id="UP000320672"/>
    </source>
</evidence>
<evidence type="ECO:0008006" key="11">
    <source>
        <dbReference type="Google" id="ProtNLM"/>
    </source>
</evidence>
<organism evidence="9 10">
    <name type="scientific">Roseimaritima multifibrata</name>
    <dbReference type="NCBI Taxonomy" id="1930274"/>
    <lineage>
        <taxon>Bacteria</taxon>
        <taxon>Pseudomonadati</taxon>
        <taxon>Planctomycetota</taxon>
        <taxon>Planctomycetia</taxon>
        <taxon>Pirellulales</taxon>
        <taxon>Pirellulaceae</taxon>
        <taxon>Roseimaritima</taxon>
    </lineage>
</organism>
<dbReference type="EMBL" id="CP036262">
    <property type="protein sequence ID" value="QDS92739.1"/>
    <property type="molecule type" value="Genomic_DNA"/>
</dbReference>
<dbReference type="RefSeq" id="WP_145350946.1">
    <property type="nucleotide sequence ID" value="NZ_CP036262.1"/>
</dbReference>
<feature type="chain" id="PRO_5021905188" description="Planctomycete cytochrome C" evidence="2">
    <location>
        <begin position="27"/>
        <end position="826"/>
    </location>
</feature>
<dbReference type="InterPro" id="IPR013039">
    <property type="entry name" value="DUF1588"/>
</dbReference>
<feature type="domain" description="DUF1595" evidence="8">
    <location>
        <begin position="421"/>
        <end position="481"/>
    </location>
</feature>
<keyword evidence="2" id="KW-0732">Signal</keyword>
<evidence type="ECO:0000259" key="8">
    <source>
        <dbReference type="Pfam" id="PF07637"/>
    </source>
</evidence>
<feature type="signal peptide" evidence="2">
    <location>
        <begin position="1"/>
        <end position="26"/>
    </location>
</feature>
<dbReference type="Proteomes" id="UP000320672">
    <property type="component" value="Chromosome"/>
</dbReference>
<dbReference type="InterPro" id="IPR011478">
    <property type="entry name" value="DUF1585"/>
</dbReference>
<feature type="region of interest" description="Disordered" evidence="1">
    <location>
        <begin position="386"/>
        <end position="409"/>
    </location>
</feature>
<evidence type="ECO:0000256" key="1">
    <source>
        <dbReference type="SAM" id="MobiDB-lite"/>
    </source>
</evidence>
<feature type="domain" description="DUF1585" evidence="3">
    <location>
        <begin position="750"/>
        <end position="823"/>
    </location>
</feature>
<name>A0A517MCX6_9BACT</name>
<gene>
    <name evidence="9" type="ORF">FF011L_14880</name>
</gene>
<protein>
    <recommendedName>
        <fullName evidence="11">Planctomycete cytochrome C</fullName>
    </recommendedName>
</protein>
<reference evidence="9 10" key="1">
    <citation type="submission" date="2019-02" db="EMBL/GenBank/DDBJ databases">
        <title>Deep-cultivation of Planctomycetes and their phenomic and genomic characterization uncovers novel biology.</title>
        <authorList>
            <person name="Wiegand S."/>
            <person name="Jogler M."/>
            <person name="Boedeker C."/>
            <person name="Pinto D."/>
            <person name="Vollmers J."/>
            <person name="Rivas-Marin E."/>
            <person name="Kohn T."/>
            <person name="Peeters S.H."/>
            <person name="Heuer A."/>
            <person name="Rast P."/>
            <person name="Oberbeckmann S."/>
            <person name="Bunk B."/>
            <person name="Jeske O."/>
            <person name="Meyerdierks A."/>
            <person name="Storesund J.E."/>
            <person name="Kallscheuer N."/>
            <person name="Luecker S."/>
            <person name="Lage O.M."/>
            <person name="Pohl T."/>
            <person name="Merkel B.J."/>
            <person name="Hornburger P."/>
            <person name="Mueller R.-W."/>
            <person name="Bruemmer F."/>
            <person name="Labrenz M."/>
            <person name="Spormann A.M."/>
            <person name="Op den Camp H."/>
            <person name="Overmann J."/>
            <person name="Amann R."/>
            <person name="Jetten M.S.M."/>
            <person name="Mascher T."/>
            <person name="Medema M.H."/>
            <person name="Devos D.P."/>
            <person name="Kaster A.-K."/>
            <person name="Ovreas L."/>
            <person name="Rohde M."/>
            <person name="Galperin M.Y."/>
            <person name="Jogler C."/>
        </authorList>
    </citation>
    <scope>NUCLEOTIDE SEQUENCE [LARGE SCALE GENOMIC DNA]</scope>
    <source>
        <strain evidence="9 10">FF011L</strain>
    </source>
</reference>
<evidence type="ECO:0000259" key="4">
    <source>
        <dbReference type="Pfam" id="PF07626"/>
    </source>
</evidence>
<dbReference type="InterPro" id="IPR011429">
    <property type="entry name" value="Cyt_c_Planctomycete-type"/>
</dbReference>
<dbReference type="Pfam" id="PF07624">
    <property type="entry name" value="PSD2"/>
    <property type="match status" value="1"/>
</dbReference>
<dbReference type="Pfam" id="PF07627">
    <property type="entry name" value="PSCyt3"/>
    <property type="match status" value="1"/>
</dbReference>
<dbReference type="Pfam" id="PF07626">
    <property type="entry name" value="PSD3"/>
    <property type="match status" value="1"/>
</dbReference>
<dbReference type="InterPro" id="IPR013036">
    <property type="entry name" value="DUF1587"/>
</dbReference>
<dbReference type="InterPro" id="IPR013043">
    <property type="entry name" value="DUF1595"/>
</dbReference>
<evidence type="ECO:0000259" key="6">
    <source>
        <dbReference type="Pfam" id="PF07631"/>
    </source>
</evidence>
<evidence type="ECO:0000256" key="2">
    <source>
        <dbReference type="SAM" id="SignalP"/>
    </source>
</evidence>
<dbReference type="Pfam" id="PF07631">
    <property type="entry name" value="PSD4"/>
    <property type="match status" value="1"/>
</dbReference>
<evidence type="ECO:0000259" key="5">
    <source>
        <dbReference type="Pfam" id="PF07627"/>
    </source>
</evidence>
<dbReference type="AlphaFoldDB" id="A0A517MCX6"/>
<dbReference type="Pfam" id="PF07635">
    <property type="entry name" value="PSCyt1"/>
    <property type="match status" value="1"/>
</dbReference>